<organism evidence="2 3">
    <name type="scientific">Sinanodonta woodiana</name>
    <name type="common">Chinese pond mussel</name>
    <name type="synonym">Anodonta woodiana</name>
    <dbReference type="NCBI Taxonomy" id="1069815"/>
    <lineage>
        <taxon>Eukaryota</taxon>
        <taxon>Metazoa</taxon>
        <taxon>Spiralia</taxon>
        <taxon>Lophotrochozoa</taxon>
        <taxon>Mollusca</taxon>
        <taxon>Bivalvia</taxon>
        <taxon>Autobranchia</taxon>
        <taxon>Heteroconchia</taxon>
        <taxon>Palaeoheterodonta</taxon>
        <taxon>Unionida</taxon>
        <taxon>Unionoidea</taxon>
        <taxon>Unionidae</taxon>
        <taxon>Unioninae</taxon>
        <taxon>Sinanodonta</taxon>
    </lineage>
</organism>
<dbReference type="EMBL" id="JBJQND010000005">
    <property type="protein sequence ID" value="KAL3876090.1"/>
    <property type="molecule type" value="Genomic_DNA"/>
</dbReference>
<dbReference type="Pfam" id="PF14736">
    <property type="entry name" value="N_Asn_amidohyd"/>
    <property type="match status" value="1"/>
</dbReference>
<evidence type="ECO:0008006" key="4">
    <source>
        <dbReference type="Google" id="ProtNLM"/>
    </source>
</evidence>
<dbReference type="Proteomes" id="UP001634394">
    <property type="component" value="Unassembled WGS sequence"/>
</dbReference>
<dbReference type="PANTHER" id="PTHR12498:SF0">
    <property type="entry name" value="PROTEIN N-TERMINAL ASPARAGINE AMIDOHYDROLASE"/>
    <property type="match status" value="1"/>
</dbReference>
<gene>
    <name evidence="2" type="ORF">ACJMK2_033971</name>
</gene>
<dbReference type="InterPro" id="IPR026750">
    <property type="entry name" value="NTAN1"/>
</dbReference>
<feature type="region of interest" description="Disordered" evidence="1">
    <location>
        <begin position="286"/>
        <end position="307"/>
    </location>
</feature>
<evidence type="ECO:0000313" key="3">
    <source>
        <dbReference type="Proteomes" id="UP001634394"/>
    </source>
</evidence>
<evidence type="ECO:0000256" key="1">
    <source>
        <dbReference type="SAM" id="MobiDB-lite"/>
    </source>
</evidence>
<protein>
    <recommendedName>
        <fullName evidence="4">Protein N-terminal asparagine amidohydrolase</fullName>
    </recommendedName>
</protein>
<proteinExistence type="predicted"/>
<dbReference type="PANTHER" id="PTHR12498">
    <property type="entry name" value="N-TERMINAL ASPARAGINE AMIDOHYDROLASE"/>
    <property type="match status" value="1"/>
</dbReference>
<keyword evidence="3" id="KW-1185">Reference proteome</keyword>
<name>A0ABD3WRG3_SINWO</name>
<evidence type="ECO:0000313" key="2">
    <source>
        <dbReference type="EMBL" id="KAL3876090.1"/>
    </source>
</evidence>
<reference evidence="2 3" key="1">
    <citation type="submission" date="2024-11" db="EMBL/GenBank/DDBJ databases">
        <title>Chromosome-level genome assembly of the freshwater bivalve Anodonta woodiana.</title>
        <authorList>
            <person name="Chen X."/>
        </authorList>
    </citation>
    <scope>NUCLEOTIDE SEQUENCE [LARGE SCALE GENOMIC DNA]</scope>
    <source>
        <strain evidence="2">MN2024</strain>
        <tissue evidence="2">Gills</tissue>
    </source>
</reference>
<dbReference type="AlphaFoldDB" id="A0ABD3WRG3"/>
<sequence length="307" mass="34188">MPLLIDEKPMGSAPKTVEEFVKKYPNFRESSIMLCSQESRLVGPDGLLYIGQREMAATSPSDDKIKILGTDDATTCHIVILRHTGSCATAVAHLDGCGTDKAVARMIDIVKDLTGGKQWGRLELHLAGGFKDERGLSEDLSIKILGAFNSASEEIHLSTACITDLNNTTRKNIQWPMIYGLAINVKTGEIFRASFADRGPDMSLRSARHFTGEEEVLSIYDYKKQRMTIGPFLYSTMDEIDLLCRLPDQFIRQHLSTSPEQEPPHFEAGVRAALVQIRDHPDPMKSIFTDGKPRMYTKQPDGSWARA</sequence>
<comment type="caution">
    <text evidence="2">The sequence shown here is derived from an EMBL/GenBank/DDBJ whole genome shotgun (WGS) entry which is preliminary data.</text>
</comment>
<accession>A0ABD3WRG3</accession>